<evidence type="ECO:0000313" key="3">
    <source>
        <dbReference type="Proteomes" id="UP001054837"/>
    </source>
</evidence>
<keyword evidence="3" id="KW-1185">Reference proteome</keyword>
<comment type="caution">
    <text evidence="2">The sequence shown here is derived from an EMBL/GenBank/DDBJ whole genome shotgun (WGS) entry which is preliminary data.</text>
</comment>
<name>A0AAV4P9D0_9ARAC</name>
<evidence type="ECO:0000313" key="2">
    <source>
        <dbReference type="EMBL" id="GIX92613.1"/>
    </source>
</evidence>
<sequence length="100" mass="11638">MKHWGSALSFFKRGGRRRRSSYAHPGMRYELVNRRVRSARNDLSGNREADTPLYVYVQSPLCTFALLHHHVKFTIHSCIITFTLLCDICIYILTHCIKPS</sequence>
<evidence type="ECO:0000256" key="1">
    <source>
        <dbReference type="SAM" id="Phobius"/>
    </source>
</evidence>
<organism evidence="2 3">
    <name type="scientific">Caerostris darwini</name>
    <dbReference type="NCBI Taxonomy" id="1538125"/>
    <lineage>
        <taxon>Eukaryota</taxon>
        <taxon>Metazoa</taxon>
        <taxon>Ecdysozoa</taxon>
        <taxon>Arthropoda</taxon>
        <taxon>Chelicerata</taxon>
        <taxon>Arachnida</taxon>
        <taxon>Araneae</taxon>
        <taxon>Araneomorphae</taxon>
        <taxon>Entelegynae</taxon>
        <taxon>Araneoidea</taxon>
        <taxon>Araneidae</taxon>
        <taxon>Caerostris</taxon>
    </lineage>
</organism>
<dbReference type="Proteomes" id="UP001054837">
    <property type="component" value="Unassembled WGS sequence"/>
</dbReference>
<keyword evidence="1" id="KW-0472">Membrane</keyword>
<keyword evidence="1" id="KW-1133">Transmembrane helix</keyword>
<reference evidence="2 3" key="1">
    <citation type="submission" date="2021-06" db="EMBL/GenBank/DDBJ databases">
        <title>Caerostris darwini draft genome.</title>
        <authorList>
            <person name="Kono N."/>
            <person name="Arakawa K."/>
        </authorList>
    </citation>
    <scope>NUCLEOTIDE SEQUENCE [LARGE SCALE GENOMIC DNA]</scope>
</reference>
<protein>
    <submittedName>
        <fullName evidence="2">Uncharacterized protein</fullName>
    </submittedName>
</protein>
<gene>
    <name evidence="2" type="primary">AVEN_126125_1</name>
    <name evidence="2" type="ORF">CDAR_16451</name>
</gene>
<accession>A0AAV4P9D0</accession>
<feature type="transmembrane region" description="Helical" evidence="1">
    <location>
        <begin position="73"/>
        <end position="94"/>
    </location>
</feature>
<proteinExistence type="predicted"/>
<dbReference type="EMBL" id="BPLQ01002407">
    <property type="protein sequence ID" value="GIX92613.1"/>
    <property type="molecule type" value="Genomic_DNA"/>
</dbReference>
<keyword evidence="1" id="KW-0812">Transmembrane</keyword>
<dbReference type="AlphaFoldDB" id="A0AAV4P9D0"/>